<keyword evidence="3 6" id="KW-0808">Transferase</keyword>
<organism evidence="6 7">
    <name type="scientific">Intrasporangium oryzae NRRL B-24470</name>
    <dbReference type="NCBI Taxonomy" id="1386089"/>
    <lineage>
        <taxon>Bacteria</taxon>
        <taxon>Bacillati</taxon>
        <taxon>Actinomycetota</taxon>
        <taxon>Actinomycetes</taxon>
        <taxon>Micrococcales</taxon>
        <taxon>Intrasporangiaceae</taxon>
        <taxon>Intrasporangium</taxon>
    </lineage>
</organism>
<keyword evidence="2" id="KW-0328">Glycosyltransferase</keyword>
<dbReference type="InterPro" id="IPR050194">
    <property type="entry name" value="Glycosyltransferase_grp1"/>
</dbReference>
<dbReference type="AlphaFoldDB" id="W9GGI1"/>
<feature type="domain" description="Glycosyl transferase family 1" evidence="4">
    <location>
        <begin position="183"/>
        <end position="339"/>
    </location>
</feature>
<sequence length="363" mass="38443">MRVLMLVGRSTGGIGTHVDRLVDDLRREGTDVALVTDPSTAACFGWADAHLLWPVHPGLRAPRGLVDWHRIMRLTGTVDIVHAHGHQAAVIAAVAVLRARPRPRLVVTLHNDLPPRLRSGPAARVVAWALRRADLVTGASGDLVELARDLGAEPVELATVASPGVAAILASSPATPGERAALRTAAGLAPDGPLVVTVSRLAPQKDLHTLAAAARDSRCGATWVVIGAGDDALRAHVEREASGIPLVFLGARDDVPAWLRAADVFVLTSRWEARALVVQEAMAAGVPVVVTRTGGLPDLVGDAGVLVPVGDAAAVTRAVDSLLGDPDERRRLGARARERALAWASPGDEARRWRERYTETLRR</sequence>
<evidence type="ECO:0000259" key="5">
    <source>
        <dbReference type="Pfam" id="PF13439"/>
    </source>
</evidence>
<dbReference type="GO" id="GO:0016757">
    <property type="term" value="F:glycosyltransferase activity"/>
    <property type="evidence" value="ECO:0007669"/>
    <property type="project" value="UniProtKB-KW"/>
</dbReference>
<dbReference type="Pfam" id="PF00534">
    <property type="entry name" value="Glycos_transf_1"/>
    <property type="match status" value="1"/>
</dbReference>
<dbReference type="PATRIC" id="fig|1386089.3.peg.848"/>
<dbReference type="Proteomes" id="UP000019489">
    <property type="component" value="Unassembled WGS sequence"/>
</dbReference>
<dbReference type="GO" id="GO:1901137">
    <property type="term" value="P:carbohydrate derivative biosynthetic process"/>
    <property type="evidence" value="ECO:0007669"/>
    <property type="project" value="UniProtKB-ARBA"/>
</dbReference>
<evidence type="ECO:0000259" key="4">
    <source>
        <dbReference type="Pfam" id="PF00534"/>
    </source>
</evidence>
<evidence type="ECO:0000256" key="3">
    <source>
        <dbReference type="ARBA" id="ARBA00022679"/>
    </source>
</evidence>
<dbReference type="EMBL" id="AWSA01000006">
    <property type="protein sequence ID" value="EWT02974.1"/>
    <property type="molecule type" value="Genomic_DNA"/>
</dbReference>
<evidence type="ECO:0000256" key="2">
    <source>
        <dbReference type="ARBA" id="ARBA00022676"/>
    </source>
</evidence>
<accession>W9GGI1</accession>
<dbReference type="RefSeq" id="WP_034801871.1">
    <property type="nucleotide sequence ID" value="NZ_AWSA01000006.1"/>
</dbReference>
<dbReference type="CDD" id="cd03801">
    <property type="entry name" value="GT4_PimA-like"/>
    <property type="match status" value="1"/>
</dbReference>
<evidence type="ECO:0000313" key="7">
    <source>
        <dbReference type="Proteomes" id="UP000019489"/>
    </source>
</evidence>
<dbReference type="PANTHER" id="PTHR45947">
    <property type="entry name" value="SULFOQUINOVOSYL TRANSFERASE SQD2"/>
    <property type="match status" value="1"/>
</dbReference>
<dbReference type="Gene3D" id="3.40.50.2000">
    <property type="entry name" value="Glycogen Phosphorylase B"/>
    <property type="match status" value="2"/>
</dbReference>
<dbReference type="PANTHER" id="PTHR45947:SF3">
    <property type="entry name" value="SULFOQUINOVOSYL TRANSFERASE SQD2"/>
    <property type="match status" value="1"/>
</dbReference>
<keyword evidence="7" id="KW-1185">Reference proteome</keyword>
<dbReference type="InterPro" id="IPR028098">
    <property type="entry name" value="Glyco_trans_4-like_N"/>
</dbReference>
<gene>
    <name evidence="6" type="ORF">N865_01120</name>
</gene>
<comment type="caution">
    <text evidence="6">The sequence shown here is derived from an EMBL/GenBank/DDBJ whole genome shotgun (WGS) entry which is preliminary data.</text>
</comment>
<dbReference type="SUPFAM" id="SSF53756">
    <property type="entry name" value="UDP-Glycosyltransferase/glycogen phosphorylase"/>
    <property type="match status" value="1"/>
</dbReference>
<dbReference type="eggNOG" id="COG0297">
    <property type="taxonomic scope" value="Bacteria"/>
</dbReference>
<dbReference type="Pfam" id="PF13439">
    <property type="entry name" value="Glyco_transf_4"/>
    <property type="match status" value="1"/>
</dbReference>
<evidence type="ECO:0000256" key="1">
    <source>
        <dbReference type="ARBA" id="ARBA00021292"/>
    </source>
</evidence>
<feature type="domain" description="Glycosyltransferase subfamily 4-like N-terminal" evidence="5">
    <location>
        <begin position="12"/>
        <end position="164"/>
    </location>
</feature>
<dbReference type="InterPro" id="IPR001296">
    <property type="entry name" value="Glyco_trans_1"/>
</dbReference>
<name>W9GGI1_9MICO</name>
<evidence type="ECO:0000313" key="6">
    <source>
        <dbReference type="EMBL" id="EWT02974.1"/>
    </source>
</evidence>
<dbReference type="STRING" id="1386089.N865_01120"/>
<reference evidence="6 7" key="1">
    <citation type="submission" date="2013-08" db="EMBL/GenBank/DDBJ databases">
        <title>Intrasporangium oryzae NRRL B-24470.</title>
        <authorList>
            <person name="Liu H."/>
            <person name="Wang G."/>
        </authorList>
    </citation>
    <scope>NUCLEOTIDE SEQUENCE [LARGE SCALE GENOMIC DNA]</scope>
    <source>
        <strain evidence="6 7">NRRL B-24470</strain>
    </source>
</reference>
<proteinExistence type="predicted"/>
<protein>
    <recommendedName>
        <fullName evidence="1">D-inositol 3-phosphate glycosyltransferase</fullName>
    </recommendedName>
</protein>